<dbReference type="Proteomes" id="UP000823674">
    <property type="component" value="Chromosome A07"/>
</dbReference>
<name>A0ABQ7KW45_BRACM</name>
<evidence type="ECO:0000256" key="1">
    <source>
        <dbReference type="SAM" id="SignalP"/>
    </source>
</evidence>
<gene>
    <name evidence="2" type="primary">A07g503970.1_BraROA</name>
    <name evidence="2" type="ORF">IGI04_026384</name>
</gene>
<evidence type="ECO:0000313" key="2">
    <source>
        <dbReference type="EMBL" id="KAG5378542.1"/>
    </source>
</evidence>
<sequence length="196" mass="22310">MMVWGLRILICKLMNELESLLAQVYKGRYKATKEFLYYATKEFLDSGKGLNQSEKQQGVHPSQQFTEKWSPPSPGFMKCNTHANWRNSSLHCCMPCIGRDSSGTSNRDLGVAKLVLASDYSEVIEAINGPYHWPQYQTLLEQVFVLKLYFTSITFEVEIVLNNSIARNIAKSVLGDGRLQSYLALGRPAWLHDRLL</sequence>
<proteinExistence type="predicted"/>
<protein>
    <recommendedName>
        <fullName evidence="4">RNase H type-1 domain-containing protein</fullName>
    </recommendedName>
</protein>
<feature type="signal peptide" evidence="1">
    <location>
        <begin position="1"/>
        <end position="22"/>
    </location>
</feature>
<reference evidence="2 3" key="1">
    <citation type="submission" date="2021-03" db="EMBL/GenBank/DDBJ databases">
        <authorList>
            <person name="King G.J."/>
            <person name="Bancroft I."/>
            <person name="Baten A."/>
            <person name="Bloomfield J."/>
            <person name="Borpatragohain P."/>
            <person name="He Z."/>
            <person name="Irish N."/>
            <person name="Irwin J."/>
            <person name="Liu K."/>
            <person name="Mauleon R.P."/>
            <person name="Moore J."/>
            <person name="Morris R."/>
            <person name="Ostergaard L."/>
            <person name="Wang B."/>
            <person name="Wells R."/>
        </authorList>
    </citation>
    <scope>NUCLEOTIDE SEQUENCE [LARGE SCALE GENOMIC DNA]</scope>
    <source>
        <strain evidence="2">R-o-18</strain>
        <tissue evidence="2">Leaf</tissue>
    </source>
</reference>
<comment type="caution">
    <text evidence="2">The sequence shown here is derived from an EMBL/GenBank/DDBJ whole genome shotgun (WGS) entry which is preliminary data.</text>
</comment>
<keyword evidence="1" id="KW-0732">Signal</keyword>
<accession>A0ABQ7KW45</accession>
<dbReference type="EMBL" id="JADBGQ010000009">
    <property type="protein sequence ID" value="KAG5378542.1"/>
    <property type="molecule type" value="Genomic_DNA"/>
</dbReference>
<organism evidence="2 3">
    <name type="scientific">Brassica rapa subsp. trilocularis</name>
    <dbReference type="NCBI Taxonomy" id="1813537"/>
    <lineage>
        <taxon>Eukaryota</taxon>
        <taxon>Viridiplantae</taxon>
        <taxon>Streptophyta</taxon>
        <taxon>Embryophyta</taxon>
        <taxon>Tracheophyta</taxon>
        <taxon>Spermatophyta</taxon>
        <taxon>Magnoliopsida</taxon>
        <taxon>eudicotyledons</taxon>
        <taxon>Gunneridae</taxon>
        <taxon>Pentapetalae</taxon>
        <taxon>rosids</taxon>
        <taxon>malvids</taxon>
        <taxon>Brassicales</taxon>
        <taxon>Brassicaceae</taxon>
        <taxon>Brassiceae</taxon>
        <taxon>Brassica</taxon>
    </lineage>
</organism>
<keyword evidence="3" id="KW-1185">Reference proteome</keyword>
<feature type="chain" id="PRO_5046184305" description="RNase H type-1 domain-containing protein" evidence="1">
    <location>
        <begin position="23"/>
        <end position="196"/>
    </location>
</feature>
<evidence type="ECO:0008006" key="4">
    <source>
        <dbReference type="Google" id="ProtNLM"/>
    </source>
</evidence>
<evidence type="ECO:0000313" key="3">
    <source>
        <dbReference type="Proteomes" id="UP000823674"/>
    </source>
</evidence>